<feature type="compositionally biased region" description="Low complexity" evidence="1">
    <location>
        <begin position="289"/>
        <end position="301"/>
    </location>
</feature>
<feature type="compositionally biased region" description="Low complexity" evidence="1">
    <location>
        <begin position="356"/>
        <end position="365"/>
    </location>
</feature>
<protein>
    <submittedName>
        <fullName evidence="2">Uncharacterized protein</fullName>
    </submittedName>
</protein>
<feature type="region of interest" description="Disordered" evidence="1">
    <location>
        <begin position="262"/>
        <end position="417"/>
    </location>
</feature>
<dbReference type="AlphaFoldDB" id="A0AAW1S0J4"/>
<evidence type="ECO:0000313" key="2">
    <source>
        <dbReference type="EMBL" id="KAK9838841.1"/>
    </source>
</evidence>
<organism evidence="2 3">
    <name type="scientific">Apatococcus lobatus</name>
    <dbReference type="NCBI Taxonomy" id="904363"/>
    <lineage>
        <taxon>Eukaryota</taxon>
        <taxon>Viridiplantae</taxon>
        <taxon>Chlorophyta</taxon>
        <taxon>core chlorophytes</taxon>
        <taxon>Trebouxiophyceae</taxon>
        <taxon>Chlorellales</taxon>
        <taxon>Chlorellaceae</taxon>
        <taxon>Apatococcus</taxon>
    </lineage>
</organism>
<proteinExistence type="predicted"/>
<evidence type="ECO:0000256" key="1">
    <source>
        <dbReference type="SAM" id="MobiDB-lite"/>
    </source>
</evidence>
<dbReference type="Proteomes" id="UP001438707">
    <property type="component" value="Unassembled WGS sequence"/>
</dbReference>
<gene>
    <name evidence="2" type="ORF">WJX74_004297</name>
</gene>
<feature type="region of interest" description="Disordered" evidence="1">
    <location>
        <begin position="172"/>
        <end position="207"/>
    </location>
</feature>
<sequence>MSLIQVRKKGAPPSEGPVAKYNVPQTGSALLEALALRVGAGDLEDAHGVSVTKADPNVAAGEYLFTPGVPPVFRIEDLRPVGHLALDAHHGGHSNGGLQSLADLVPNKIPKTSAGGFHHNGSGAAHQSAHQTSTGVGIPAPTAANTSSGIAAMGLPLSWQAYSSPNLQLPGVGRGDPRLQGDADDALGLASDPSHLMGSDTNPQMGQLRKGKGYGGAGGQKRCKWCTERAGYDVSKSKHLCVQFMESMGRSDLAQEARLEKRSGWDHDADGNKIKLEPSSQSHPSGSDMQQMGSTPQPQQQLHSSQDLQPHLHQLSMSHSMDHHGQSMQPHSGAMGHPGSAPHMQQPLTSVHMSHQQHPQQQPRQSGFPTISSPDPLHDRVSHGTPTSAHHHGHHPNAHRGHHTHDLHTSVISSPIT</sequence>
<feature type="compositionally biased region" description="Polar residues" evidence="1">
    <location>
        <begin position="278"/>
        <end position="288"/>
    </location>
</feature>
<feature type="compositionally biased region" description="Basic and acidic residues" evidence="1">
    <location>
        <begin position="262"/>
        <end position="276"/>
    </location>
</feature>
<comment type="caution">
    <text evidence="2">The sequence shown here is derived from an EMBL/GenBank/DDBJ whole genome shotgun (WGS) entry which is preliminary data.</text>
</comment>
<name>A0AAW1S0J4_9CHLO</name>
<evidence type="ECO:0000313" key="3">
    <source>
        <dbReference type="Proteomes" id="UP001438707"/>
    </source>
</evidence>
<feature type="compositionally biased region" description="Basic residues" evidence="1">
    <location>
        <begin position="389"/>
        <end position="405"/>
    </location>
</feature>
<reference evidence="2 3" key="1">
    <citation type="journal article" date="2024" name="Nat. Commun.">
        <title>Phylogenomics reveals the evolutionary origins of lichenization in chlorophyte algae.</title>
        <authorList>
            <person name="Puginier C."/>
            <person name="Libourel C."/>
            <person name="Otte J."/>
            <person name="Skaloud P."/>
            <person name="Haon M."/>
            <person name="Grisel S."/>
            <person name="Petersen M."/>
            <person name="Berrin J.G."/>
            <person name="Delaux P.M."/>
            <person name="Dal Grande F."/>
            <person name="Keller J."/>
        </authorList>
    </citation>
    <scope>NUCLEOTIDE SEQUENCE [LARGE SCALE GENOMIC DNA]</scope>
    <source>
        <strain evidence="2 3">SAG 2145</strain>
    </source>
</reference>
<accession>A0AAW1S0J4</accession>
<keyword evidence="3" id="KW-1185">Reference proteome</keyword>
<dbReference type="EMBL" id="JALJOS010000005">
    <property type="protein sequence ID" value="KAK9838841.1"/>
    <property type="molecule type" value="Genomic_DNA"/>
</dbReference>